<sequence>MNFVLEVKTRVVVSMVPSVILVTCAYSAARIKSRTTHTSPRQVPKGIGNHKQHRIKMFRSSKSSSRLDIAEIFHHQLDLIRNKRSVRICLHDFSPTTTLADVCETLCMILAQHNPPIHLERIYAAENQILQLPDEFLQLCGPHLRTLDLHRNLLASVPPNLAQSCPNLESLDLSNNEIVRIEDLSLLPFKILKTLLLKDNQITHLPPILGEMISLENLAISGNPLVFPSLDQLNDMPNINDLKSFLVSNSASLDPKGAKPGIKSTAQFSAPQRQEDPFTPSLARTRSLSDTRLRSLKASRRMGLIINSSKVTPDKHSDSSSGDANNTPSKPARKLLLPNREKSDFASLVSEGRETPFLPEMTPLVSTYTTSTAPEVQVSVSPPEFNLRLDPGVPQPKSKSPLAIKEKEHSLDEHDADQKPVAYFRRLSVLQEKPLDETSIGDTQPSLESLGSLQLPAGLVQKQEVLPLKYQAKRKVSNAQLFAQQNSQSLGQRGVVHEKAVIVKVSRKILFSFSELHLSIKRFAGFCGDKKLSLKILRLIHSSKEHIDDLVEAMEAVEDGAESQNVVVDSLHGCINSFKTILATISENFSALVAKIDPCFIRMVLLTLFGSLHELQNAHGLLNQATSKLQPSLLRNPSSLSSSAVDLKAKYSQSSHVVMENISLETPSISSASEAVATLEEIDERLYQTISLATNNAQVVFSELTKTISKSAIATANTNGPQSIGPAVAAKFKELTHVCMTSMDITRRLVAKLGAIRPNQDAATRRSFWDEINLFLKAVIQTFSAVKDIMRDAPIFNEVRRSMANLTKTTKELTIILEASSYKAISDAVGALPNNNMWHMSNGPPAAANNGHFGLPTKGLQLSLHSQNGATLPNLQAMPNSQNSQMLQNASIAAVRTPLVATVGTAAAQALLAQQDTQYKQSRENREKTHLPPLNLPPNLPPLVNTDMSNLGLHTAPVQSMEQYYAKNVNPFDRI</sequence>
<evidence type="ECO:0000256" key="2">
    <source>
        <dbReference type="ARBA" id="ARBA00022737"/>
    </source>
</evidence>
<dbReference type="Pfam" id="PF13855">
    <property type="entry name" value="LRR_8"/>
    <property type="match status" value="1"/>
</dbReference>
<dbReference type="InterPro" id="IPR003591">
    <property type="entry name" value="Leu-rich_rpt_typical-subtyp"/>
</dbReference>
<dbReference type="Gene3D" id="3.80.10.10">
    <property type="entry name" value="Ribonuclease Inhibitor"/>
    <property type="match status" value="1"/>
</dbReference>
<protein>
    <submittedName>
        <fullName evidence="4">Leucine rich repeat-containing protein</fullName>
    </submittedName>
</protein>
<dbReference type="Pfam" id="PF10428">
    <property type="entry name" value="SOG2"/>
    <property type="match status" value="1"/>
</dbReference>
<dbReference type="EMBL" id="CP034457">
    <property type="protein sequence ID" value="QBM87892.1"/>
    <property type="molecule type" value="Genomic_DNA"/>
</dbReference>
<dbReference type="Proteomes" id="UP000292447">
    <property type="component" value="Chromosome II"/>
</dbReference>
<dbReference type="InterPro" id="IPR019487">
    <property type="entry name" value="RAM_signalling_pathway_SOG2"/>
</dbReference>
<evidence type="ECO:0000313" key="4">
    <source>
        <dbReference type="EMBL" id="QBM87892.1"/>
    </source>
</evidence>
<dbReference type="SMART" id="SM00369">
    <property type="entry name" value="LRR_TYP"/>
    <property type="match status" value="3"/>
</dbReference>
<dbReference type="SUPFAM" id="SSF52058">
    <property type="entry name" value="L domain-like"/>
    <property type="match status" value="1"/>
</dbReference>
<keyword evidence="2" id="KW-0677">Repeat</keyword>
<accession>A0A4P6XKL3</accession>
<feature type="compositionally biased region" description="Polar residues" evidence="3">
    <location>
        <begin position="319"/>
        <end position="329"/>
    </location>
</feature>
<reference evidence="5" key="1">
    <citation type="submission" date="2019-03" db="EMBL/GenBank/DDBJ databases">
        <title>Snf2 controls pulcherriminic acid biosynthesis and connects pigmentation and antifungal activity of the yeast Metschnikowia pulcherrima.</title>
        <authorList>
            <person name="Gore-Lloyd D."/>
            <person name="Sumann I."/>
            <person name="Brachmann A.O."/>
            <person name="Schneeberger K."/>
            <person name="Ortiz-Merino R.A."/>
            <person name="Moreno-Beltran M."/>
            <person name="Schlaefli M."/>
            <person name="Kirner P."/>
            <person name="Santos Kron A."/>
            <person name="Wolfe K.H."/>
            <person name="Piel J."/>
            <person name="Ahrens C.H."/>
            <person name="Henk D."/>
            <person name="Freimoser F.M."/>
        </authorList>
    </citation>
    <scope>NUCLEOTIDE SEQUENCE [LARGE SCALE GENOMIC DNA]</scope>
    <source>
        <strain evidence="5">APC 1.2</strain>
    </source>
</reference>
<evidence type="ECO:0000256" key="1">
    <source>
        <dbReference type="ARBA" id="ARBA00022614"/>
    </source>
</evidence>
<keyword evidence="5" id="KW-1185">Reference proteome</keyword>
<feature type="compositionally biased region" description="Basic and acidic residues" evidence="3">
    <location>
        <begin position="921"/>
        <end position="930"/>
    </location>
</feature>
<evidence type="ECO:0000256" key="3">
    <source>
        <dbReference type="SAM" id="MobiDB-lite"/>
    </source>
</evidence>
<dbReference type="PANTHER" id="PTHR24366:SF96">
    <property type="entry name" value="LEUCINE RICH REPEAT CONTAINING 53"/>
    <property type="match status" value="1"/>
</dbReference>
<feature type="region of interest" description="Disordered" evidence="3">
    <location>
        <begin position="254"/>
        <end position="341"/>
    </location>
</feature>
<name>A0A4P6XKL3_9ASCO</name>
<dbReference type="AlphaFoldDB" id="A0A4P6XKL3"/>
<proteinExistence type="predicted"/>
<keyword evidence="1" id="KW-0433">Leucine-rich repeat</keyword>
<dbReference type="PANTHER" id="PTHR24366">
    <property type="entry name" value="IG(IMMUNOGLOBULIN) AND LRR(LEUCINE RICH REPEAT) DOMAINS"/>
    <property type="match status" value="1"/>
</dbReference>
<dbReference type="InterPro" id="IPR001611">
    <property type="entry name" value="Leu-rich_rpt"/>
</dbReference>
<feature type="region of interest" description="Disordered" evidence="3">
    <location>
        <begin position="385"/>
        <end position="415"/>
    </location>
</feature>
<dbReference type="STRING" id="2163413.A0A4P6XKL3"/>
<feature type="compositionally biased region" description="Basic and acidic residues" evidence="3">
    <location>
        <begin position="404"/>
        <end position="415"/>
    </location>
</feature>
<gene>
    <name evidence="4" type="primary">MPUL0B11060</name>
    <name evidence="4" type="ORF">METSCH_B11060</name>
</gene>
<dbReference type="PROSITE" id="PS51450">
    <property type="entry name" value="LRR"/>
    <property type="match status" value="3"/>
</dbReference>
<feature type="region of interest" description="Disordered" evidence="3">
    <location>
        <begin position="917"/>
        <end position="941"/>
    </location>
</feature>
<organism evidence="4 5">
    <name type="scientific">Metschnikowia aff. pulcherrima</name>
    <dbReference type="NCBI Taxonomy" id="2163413"/>
    <lineage>
        <taxon>Eukaryota</taxon>
        <taxon>Fungi</taxon>
        <taxon>Dikarya</taxon>
        <taxon>Ascomycota</taxon>
        <taxon>Saccharomycotina</taxon>
        <taxon>Pichiomycetes</taxon>
        <taxon>Metschnikowiaceae</taxon>
        <taxon>Metschnikowia</taxon>
    </lineage>
</organism>
<dbReference type="InterPro" id="IPR032675">
    <property type="entry name" value="LRR_dom_sf"/>
</dbReference>
<evidence type="ECO:0000313" key="5">
    <source>
        <dbReference type="Proteomes" id="UP000292447"/>
    </source>
</evidence>